<reference evidence="2 3" key="1">
    <citation type="submission" date="2018-01" db="EMBL/GenBank/DDBJ databases">
        <title>Tropical forage species Digitaria eriantha prevents oxidative stress under low temperature conditions by the incorporation of polyhydroxybutyrate-producing endophytic bacteria.</title>
        <authorList>
            <person name="Stritzler M."/>
            <person name="Ayub N."/>
        </authorList>
    </citation>
    <scope>NUCLEOTIDE SEQUENCE [LARGE SCALE GENOMIC DNA]</scope>
    <source>
        <strain evidence="2 3">FR1</strain>
    </source>
</reference>
<dbReference type="GO" id="GO:0016787">
    <property type="term" value="F:hydrolase activity"/>
    <property type="evidence" value="ECO:0007669"/>
    <property type="project" value="UniProtKB-KW"/>
</dbReference>
<dbReference type="Gene3D" id="3.40.50.1820">
    <property type="entry name" value="alpha/beta hydrolase"/>
    <property type="match status" value="1"/>
</dbReference>
<feature type="domain" description="Dienelactone hydrolase" evidence="1">
    <location>
        <begin position="22"/>
        <end position="239"/>
    </location>
</feature>
<sequence>MGETAVSTTPLRYSGDGQSFCGQLACPQVSGKVPGILIFAEAPGVGPHVIRRAAALARLNCVALAADVHGDGRVFDDPTSMRAHIDWLKSQPERLALRLQASLQALAEVPQVDTERMLVIGYCFGGWCALELARTGAPLKGVGVFHGALIPTQANTANRIQGKVLVCSGAADPLVPAAQITAFTDEMSAAGVDWQVHLYGGTGHGFTSPEAGSNPRPGFGYSASADRRSWAALSLFLNETFDMGKTDGICE</sequence>
<dbReference type="SUPFAM" id="SSF53474">
    <property type="entry name" value="alpha/beta-Hydrolases"/>
    <property type="match status" value="1"/>
</dbReference>
<keyword evidence="3" id="KW-1185">Reference proteome</keyword>
<evidence type="ECO:0000313" key="3">
    <source>
        <dbReference type="Proteomes" id="UP000235315"/>
    </source>
</evidence>
<evidence type="ECO:0000313" key="2">
    <source>
        <dbReference type="EMBL" id="AUO47314.1"/>
    </source>
</evidence>
<dbReference type="Proteomes" id="UP000235315">
    <property type="component" value="Chromosome"/>
</dbReference>
<organism evidence="2 3">
    <name type="scientific">Pseudomonas ogarae (strain DSM 112162 / CECT 30235 / F113)</name>
    <dbReference type="NCBI Taxonomy" id="1114970"/>
    <lineage>
        <taxon>Bacteria</taxon>
        <taxon>Pseudomonadati</taxon>
        <taxon>Pseudomonadota</taxon>
        <taxon>Gammaproteobacteria</taxon>
        <taxon>Pseudomonadales</taxon>
        <taxon>Pseudomonadaceae</taxon>
        <taxon>Pseudomonas</taxon>
    </lineage>
</organism>
<gene>
    <name evidence="2" type="ORF">C1C98_18625</name>
</gene>
<proteinExistence type="predicted"/>
<accession>A0ABN5GAL0</accession>
<dbReference type="RefSeq" id="WP_080569993.1">
    <property type="nucleotide sequence ID" value="NC_016830.1"/>
</dbReference>
<evidence type="ECO:0000259" key="1">
    <source>
        <dbReference type="Pfam" id="PF01738"/>
    </source>
</evidence>
<dbReference type="EMBL" id="CP025738">
    <property type="protein sequence ID" value="AUO47314.1"/>
    <property type="molecule type" value="Genomic_DNA"/>
</dbReference>
<dbReference type="PANTHER" id="PTHR22946:SF0">
    <property type="entry name" value="DIENELACTONE HYDROLASE DOMAIN-CONTAINING PROTEIN"/>
    <property type="match status" value="1"/>
</dbReference>
<dbReference type="InterPro" id="IPR050261">
    <property type="entry name" value="FrsA_esterase"/>
</dbReference>
<dbReference type="InterPro" id="IPR029058">
    <property type="entry name" value="AB_hydrolase_fold"/>
</dbReference>
<dbReference type="InterPro" id="IPR002925">
    <property type="entry name" value="Dienelactn_hydro"/>
</dbReference>
<protein>
    <submittedName>
        <fullName evidence="2">Dienelactone hydrolase</fullName>
    </submittedName>
</protein>
<name>A0ABN5GAL0_PSEO1</name>
<dbReference type="Pfam" id="PF01738">
    <property type="entry name" value="DLH"/>
    <property type="match status" value="1"/>
</dbReference>
<keyword evidence="2" id="KW-0378">Hydrolase</keyword>
<dbReference type="PANTHER" id="PTHR22946">
    <property type="entry name" value="DIENELACTONE HYDROLASE DOMAIN-CONTAINING PROTEIN-RELATED"/>
    <property type="match status" value="1"/>
</dbReference>